<feature type="transmembrane region" description="Helical" evidence="1">
    <location>
        <begin position="134"/>
        <end position="154"/>
    </location>
</feature>
<feature type="transmembrane region" description="Helical" evidence="1">
    <location>
        <begin position="48"/>
        <end position="68"/>
    </location>
</feature>
<dbReference type="OrthoDB" id="6182730at2"/>
<dbReference type="EMBL" id="NSKD01000001">
    <property type="protein sequence ID" value="PAU82220.1"/>
    <property type="molecule type" value="Genomic_DNA"/>
</dbReference>
<feature type="transmembrane region" description="Helical" evidence="1">
    <location>
        <begin position="166"/>
        <end position="185"/>
    </location>
</feature>
<dbReference type="Proteomes" id="UP000218896">
    <property type="component" value="Unassembled WGS sequence"/>
</dbReference>
<evidence type="ECO:0000256" key="1">
    <source>
        <dbReference type="SAM" id="Phobius"/>
    </source>
</evidence>
<dbReference type="AlphaFoldDB" id="A0A2A2FBK5"/>
<keyword evidence="3" id="KW-1185">Reference proteome</keyword>
<keyword evidence="1" id="KW-0812">Transmembrane</keyword>
<keyword evidence="1" id="KW-0472">Membrane</keyword>
<protein>
    <recommendedName>
        <fullName evidence="4">MFS transporter</fullName>
    </recommendedName>
</protein>
<evidence type="ECO:0000313" key="3">
    <source>
        <dbReference type="Proteomes" id="UP000218896"/>
    </source>
</evidence>
<comment type="caution">
    <text evidence="2">The sequence shown here is derived from an EMBL/GenBank/DDBJ whole genome shotgun (WGS) entry which is preliminary data.</text>
</comment>
<sequence length="193" mass="20257">MQPADKNWNLSSSLPLAILVLALAAGSWGVFGALVTLVSQTFGLTGTEFSLILLAPAAIGLPLVWVLYRWATHSARPGNVLLMVFLALIPLLAGLALANRFSHLLLVGAGLGVVPGCFAAGVVYLHRLTRIPRLALTTGLLVLCALGTTFAYVSTPLITDAFGWRFTPLMSIGLILIAAGLLATLGEPTETRV</sequence>
<evidence type="ECO:0000313" key="2">
    <source>
        <dbReference type="EMBL" id="PAU82220.1"/>
    </source>
</evidence>
<dbReference type="RefSeq" id="WP_095616315.1">
    <property type="nucleotide sequence ID" value="NZ_NSKD01000001.1"/>
</dbReference>
<gene>
    <name evidence="2" type="ORF">CK501_03500</name>
</gene>
<reference evidence="2 3" key="1">
    <citation type="submission" date="2017-08" db="EMBL/GenBank/DDBJ databases">
        <title>Halovibrio sewagensis sp. nov., isolated from wastewater of high salinity.</title>
        <authorList>
            <person name="Dong X."/>
            <person name="Zhang G."/>
        </authorList>
    </citation>
    <scope>NUCLEOTIDE SEQUENCE [LARGE SCALE GENOMIC DNA]</scope>
    <source>
        <strain evidence="2 3">YL5-2</strain>
    </source>
</reference>
<accession>A0A2A2FBK5</accession>
<keyword evidence="1" id="KW-1133">Transmembrane helix</keyword>
<dbReference type="SUPFAM" id="SSF103473">
    <property type="entry name" value="MFS general substrate transporter"/>
    <property type="match status" value="1"/>
</dbReference>
<name>A0A2A2FBK5_9GAMM</name>
<feature type="transmembrane region" description="Helical" evidence="1">
    <location>
        <begin position="80"/>
        <end position="98"/>
    </location>
</feature>
<evidence type="ECO:0008006" key="4">
    <source>
        <dbReference type="Google" id="ProtNLM"/>
    </source>
</evidence>
<feature type="transmembrane region" description="Helical" evidence="1">
    <location>
        <begin position="104"/>
        <end position="125"/>
    </location>
</feature>
<organism evidence="2 3">
    <name type="scientific">Halovibrio salipaludis</name>
    <dbReference type="NCBI Taxonomy" id="2032626"/>
    <lineage>
        <taxon>Bacteria</taxon>
        <taxon>Pseudomonadati</taxon>
        <taxon>Pseudomonadota</taxon>
        <taxon>Gammaproteobacteria</taxon>
        <taxon>Oceanospirillales</taxon>
        <taxon>Halomonadaceae</taxon>
        <taxon>Halovibrio</taxon>
    </lineage>
</organism>
<dbReference type="InterPro" id="IPR036259">
    <property type="entry name" value="MFS_trans_sf"/>
</dbReference>
<proteinExistence type="predicted"/>